<evidence type="ECO:0000256" key="3">
    <source>
        <dbReference type="ARBA" id="ARBA00022801"/>
    </source>
</evidence>
<reference evidence="7" key="1">
    <citation type="submission" date="2019-08" db="EMBL/GenBank/DDBJ databases">
        <title>The genome of the North American firefly Photinus pyralis.</title>
        <authorList>
            <consortium name="Photinus pyralis genome working group"/>
            <person name="Fallon T.R."/>
            <person name="Sander Lower S.E."/>
            <person name="Weng J.-K."/>
        </authorList>
    </citation>
    <scope>NUCLEOTIDE SEQUENCE</scope>
    <source>
        <strain evidence="7">TRF0915ILg1</strain>
        <tissue evidence="7">Whole body</tissue>
    </source>
</reference>
<dbReference type="InterPro" id="IPR018114">
    <property type="entry name" value="TRYPSIN_HIS"/>
</dbReference>
<comment type="similarity">
    <text evidence="1">Belongs to the peptidase S1 family.</text>
</comment>
<dbReference type="InterPro" id="IPR009003">
    <property type="entry name" value="Peptidase_S1_PA"/>
</dbReference>
<organism evidence="7 8">
    <name type="scientific">Ignelater luminosus</name>
    <name type="common">Cucubano</name>
    <name type="synonym">Pyrophorus luminosus</name>
    <dbReference type="NCBI Taxonomy" id="2038154"/>
    <lineage>
        <taxon>Eukaryota</taxon>
        <taxon>Metazoa</taxon>
        <taxon>Ecdysozoa</taxon>
        <taxon>Arthropoda</taxon>
        <taxon>Hexapoda</taxon>
        <taxon>Insecta</taxon>
        <taxon>Pterygota</taxon>
        <taxon>Neoptera</taxon>
        <taxon>Endopterygota</taxon>
        <taxon>Coleoptera</taxon>
        <taxon>Polyphaga</taxon>
        <taxon>Elateriformia</taxon>
        <taxon>Elateroidea</taxon>
        <taxon>Elateridae</taxon>
        <taxon>Agrypninae</taxon>
        <taxon>Pyrophorini</taxon>
        <taxon>Ignelater</taxon>
    </lineage>
</organism>
<gene>
    <name evidence="7" type="ORF">ILUMI_12898</name>
</gene>
<dbReference type="PROSITE" id="PS00134">
    <property type="entry name" value="TRYPSIN_HIS"/>
    <property type="match status" value="1"/>
</dbReference>
<dbReference type="CDD" id="cd00190">
    <property type="entry name" value="Tryp_SPc"/>
    <property type="match status" value="1"/>
</dbReference>
<dbReference type="PROSITE" id="PS50240">
    <property type="entry name" value="TRYPSIN_DOM"/>
    <property type="match status" value="1"/>
</dbReference>
<dbReference type="Pfam" id="PF00089">
    <property type="entry name" value="Trypsin"/>
    <property type="match status" value="1"/>
</dbReference>
<dbReference type="GO" id="GO:0006508">
    <property type="term" value="P:proteolysis"/>
    <property type="evidence" value="ECO:0007669"/>
    <property type="project" value="UniProtKB-KW"/>
</dbReference>
<keyword evidence="2" id="KW-0645">Protease</keyword>
<dbReference type="InterPro" id="IPR043504">
    <property type="entry name" value="Peptidase_S1_PA_chymotrypsin"/>
</dbReference>
<keyword evidence="4" id="KW-0720">Serine protease</keyword>
<dbReference type="SMART" id="SM00020">
    <property type="entry name" value="Tryp_SPc"/>
    <property type="match status" value="1"/>
</dbReference>
<evidence type="ECO:0000259" key="6">
    <source>
        <dbReference type="PROSITE" id="PS50240"/>
    </source>
</evidence>
<dbReference type="PANTHER" id="PTHR24276">
    <property type="entry name" value="POLYSERASE-RELATED"/>
    <property type="match status" value="1"/>
</dbReference>
<accession>A0A8K0CTB1</accession>
<comment type="caution">
    <text evidence="7">The sequence shown here is derived from an EMBL/GenBank/DDBJ whole genome shotgun (WGS) entry which is preliminary data.</text>
</comment>
<dbReference type="AlphaFoldDB" id="A0A8K0CTB1"/>
<dbReference type="SUPFAM" id="SSF50494">
    <property type="entry name" value="Trypsin-like serine proteases"/>
    <property type="match status" value="1"/>
</dbReference>
<evidence type="ECO:0000313" key="7">
    <source>
        <dbReference type="EMBL" id="KAF2893270.1"/>
    </source>
</evidence>
<dbReference type="Proteomes" id="UP000801492">
    <property type="component" value="Unassembled WGS sequence"/>
</dbReference>
<dbReference type="PRINTS" id="PR00722">
    <property type="entry name" value="CHYMOTRYPSIN"/>
</dbReference>
<evidence type="ECO:0000256" key="1">
    <source>
        <dbReference type="ARBA" id="ARBA00007664"/>
    </source>
</evidence>
<dbReference type="OrthoDB" id="10059102at2759"/>
<dbReference type="InterPro" id="IPR001314">
    <property type="entry name" value="Peptidase_S1A"/>
</dbReference>
<feature type="domain" description="Peptidase S1" evidence="6">
    <location>
        <begin position="69"/>
        <end position="272"/>
    </location>
</feature>
<dbReference type="InterPro" id="IPR050430">
    <property type="entry name" value="Peptidase_S1"/>
</dbReference>
<keyword evidence="3" id="KW-0378">Hydrolase</keyword>
<dbReference type="GO" id="GO:0004252">
    <property type="term" value="F:serine-type endopeptidase activity"/>
    <property type="evidence" value="ECO:0007669"/>
    <property type="project" value="InterPro"/>
</dbReference>
<evidence type="ECO:0000256" key="2">
    <source>
        <dbReference type="ARBA" id="ARBA00022670"/>
    </source>
</evidence>
<protein>
    <recommendedName>
        <fullName evidence="6">Peptidase S1 domain-containing protein</fullName>
    </recommendedName>
</protein>
<dbReference type="EMBL" id="VTPC01008104">
    <property type="protein sequence ID" value="KAF2893270.1"/>
    <property type="molecule type" value="Genomic_DNA"/>
</dbReference>
<sequence length="278" mass="32157">MIPVRKFKNLCVILNDNLTLAGRIKFTKIKNLTQELQYFKKQLLSGKNIASKLIHHKATLLSPENKKRIIGGYPIQINQQPCMAYLLLFYSYAPDFRGGAAIIGEYWAVTAAHCFNFITDDDVKQKKAFVCSNTSHWRKGFNKHLIIRTYVHEKYNDKITDYDIALVRVKNPFNGKFEKPVKWAASNYRYSYNAKVFVFGWGYTHPKRERISDDLQAVEIRIVDDNTCKERYVARRQRAAVTSRMICAMDQGKDACLFDSGGPLIRNKILIGNQKLFQ</sequence>
<name>A0A8K0CTB1_IGNLU</name>
<keyword evidence="5" id="KW-1015">Disulfide bond</keyword>
<proteinExistence type="inferred from homology"/>
<dbReference type="Gene3D" id="2.40.10.10">
    <property type="entry name" value="Trypsin-like serine proteases"/>
    <property type="match status" value="1"/>
</dbReference>
<evidence type="ECO:0000256" key="5">
    <source>
        <dbReference type="ARBA" id="ARBA00023157"/>
    </source>
</evidence>
<evidence type="ECO:0000313" key="8">
    <source>
        <dbReference type="Proteomes" id="UP000801492"/>
    </source>
</evidence>
<keyword evidence="8" id="KW-1185">Reference proteome</keyword>
<dbReference type="InterPro" id="IPR001254">
    <property type="entry name" value="Trypsin_dom"/>
</dbReference>
<dbReference type="PANTHER" id="PTHR24276:SF91">
    <property type="entry name" value="AT26814P-RELATED"/>
    <property type="match status" value="1"/>
</dbReference>
<evidence type="ECO:0000256" key="4">
    <source>
        <dbReference type="ARBA" id="ARBA00022825"/>
    </source>
</evidence>